<organism evidence="2 3">
    <name type="scientific">Amygdalobacter indicium</name>
    <dbReference type="NCBI Taxonomy" id="3029272"/>
    <lineage>
        <taxon>Bacteria</taxon>
        <taxon>Bacillati</taxon>
        <taxon>Bacillota</taxon>
        <taxon>Clostridia</taxon>
        <taxon>Eubacteriales</taxon>
        <taxon>Oscillospiraceae</taxon>
        <taxon>Amygdalobacter</taxon>
    </lineage>
</organism>
<reference evidence="2 3" key="1">
    <citation type="submission" date="2023-02" db="EMBL/GenBank/DDBJ databases">
        <title>Novel Oscillospiraceae bacterial genomes.</title>
        <authorList>
            <person name="Srinivasan S."/>
            <person name="Austin M.N."/>
            <person name="Fiedler T.L."/>
            <person name="Strenk S.M."/>
            <person name="Agnew K.J."/>
            <person name="Nagana Gowda G.A."/>
            <person name="Raftery D."/>
            <person name="Beamer M.A."/>
            <person name="Achilles S.L."/>
            <person name="Wiesenfeld H.C."/>
            <person name="Fredricks D.N."/>
            <person name="Hillier S.L."/>
        </authorList>
    </citation>
    <scope>NUCLEOTIDE SEQUENCE [LARGE SCALE GENOMIC DNA]</scope>
    <source>
        <strain evidence="2 3">CHIC02 1186E3-8</strain>
    </source>
</reference>
<evidence type="ECO:0008006" key="4">
    <source>
        <dbReference type="Google" id="ProtNLM"/>
    </source>
</evidence>
<evidence type="ECO:0000313" key="3">
    <source>
        <dbReference type="Proteomes" id="UP001220478"/>
    </source>
</evidence>
<sequence length="311" mass="33859">MQEQKQDIIKVAKSYNLNNLADKVCKADAQQLPSLLNKLKSKIREQLIKTAEAEDLPPNVAEMMENSPLPVTTLNAILQEQIGEQKAQRAKEVARLLQEAEANALESVVKVIKSSPNASITTLKTLLEVAKETAAKENKVIFLTEEVAKNKSDIASRIITKAALNTPFAIMKNVWDASVAAKEATENKKAELSKRAEEYGFKDLVENLSQAGSKNIGVLNNILDSRIKVRLVDEAEKAGLHDLAVEIATSTQAVNALKSKLDEQIKAKKAANAADEQKEQSEKEITAPVKKPESKDNTTAPAPFVNPATGT</sequence>
<accession>A0ABY8C7L2</accession>
<dbReference type="EMBL" id="CP118868">
    <property type="protein sequence ID" value="WEG35899.1"/>
    <property type="molecule type" value="Genomic_DNA"/>
</dbReference>
<dbReference type="RefSeq" id="WP_315568592.1">
    <property type="nucleotide sequence ID" value="NZ_CP118866.1"/>
</dbReference>
<feature type="compositionally biased region" description="Basic and acidic residues" evidence="1">
    <location>
        <begin position="275"/>
        <end position="296"/>
    </location>
</feature>
<dbReference type="Proteomes" id="UP001220478">
    <property type="component" value="Chromosome"/>
</dbReference>
<protein>
    <recommendedName>
        <fullName evidence="4">YfdX protein</fullName>
    </recommendedName>
</protein>
<feature type="region of interest" description="Disordered" evidence="1">
    <location>
        <begin position="267"/>
        <end position="311"/>
    </location>
</feature>
<evidence type="ECO:0000313" key="2">
    <source>
        <dbReference type="EMBL" id="WEG35899.1"/>
    </source>
</evidence>
<keyword evidence="3" id="KW-1185">Reference proteome</keyword>
<proteinExistence type="predicted"/>
<gene>
    <name evidence="2" type="ORF">PYS61_01660</name>
</gene>
<evidence type="ECO:0000256" key="1">
    <source>
        <dbReference type="SAM" id="MobiDB-lite"/>
    </source>
</evidence>
<name>A0ABY8C7L2_9FIRM</name>